<evidence type="ECO:0000256" key="3">
    <source>
        <dbReference type="PROSITE-ProRule" id="PRU00283"/>
    </source>
</evidence>
<dbReference type="InterPro" id="IPR001752">
    <property type="entry name" value="Kinesin_motor_dom"/>
</dbReference>
<dbReference type="PROSITE" id="PS00411">
    <property type="entry name" value="KINESIN_MOTOR_1"/>
    <property type="match status" value="1"/>
</dbReference>
<dbReference type="PANTHER" id="PTHR47972">
    <property type="entry name" value="KINESIN-LIKE PROTEIN KLP-3"/>
    <property type="match status" value="1"/>
</dbReference>
<dbReference type="InterPro" id="IPR027417">
    <property type="entry name" value="P-loop_NTPase"/>
</dbReference>
<dbReference type="InterPro" id="IPR036961">
    <property type="entry name" value="Kinesin_motor_dom_sf"/>
</dbReference>
<proteinExistence type="inferred from homology"/>
<comment type="similarity">
    <text evidence="3">Belongs to the TRAFAC class myosin-kinesin ATPase superfamily. Kinesin family.</text>
</comment>
<feature type="domain" description="Kinesin motor" evidence="6">
    <location>
        <begin position="1013"/>
        <end position="1336"/>
    </location>
</feature>
<dbReference type="PANTHER" id="PTHR47972:SF16">
    <property type="entry name" value="KINESIN-LIKE PROTEIN"/>
    <property type="match status" value="1"/>
</dbReference>
<dbReference type="Proteomes" id="UP000030762">
    <property type="component" value="Unassembled WGS sequence"/>
</dbReference>
<dbReference type="RefSeq" id="XP_008616078.1">
    <property type="nucleotide sequence ID" value="XM_008617856.1"/>
</dbReference>
<keyword evidence="2 3" id="KW-0067">ATP-binding</keyword>
<dbReference type="EMBL" id="JH767175">
    <property type="protein sequence ID" value="EQC30485.1"/>
    <property type="molecule type" value="Genomic_DNA"/>
</dbReference>
<evidence type="ECO:0000256" key="4">
    <source>
        <dbReference type="SAM" id="Coils"/>
    </source>
</evidence>
<name>T0QAH1_SAPDV</name>
<feature type="coiled-coil region" evidence="4">
    <location>
        <begin position="864"/>
        <end position="1000"/>
    </location>
</feature>
<dbReference type="SUPFAM" id="SSF52540">
    <property type="entry name" value="P-loop containing nucleoside triphosphate hydrolases"/>
    <property type="match status" value="1"/>
</dbReference>
<feature type="coiled-coil region" evidence="4">
    <location>
        <begin position="472"/>
        <end position="503"/>
    </location>
</feature>
<dbReference type="GO" id="GO:0003777">
    <property type="term" value="F:microtubule motor activity"/>
    <property type="evidence" value="ECO:0007669"/>
    <property type="project" value="InterPro"/>
</dbReference>
<gene>
    <name evidence="7" type="ORF">SDRG_11802</name>
</gene>
<dbReference type="GO" id="GO:0005524">
    <property type="term" value="F:ATP binding"/>
    <property type="evidence" value="ECO:0007669"/>
    <property type="project" value="UniProtKB-UniRule"/>
</dbReference>
<keyword evidence="8" id="KW-1185">Reference proteome</keyword>
<evidence type="ECO:0000256" key="5">
    <source>
        <dbReference type="SAM" id="MobiDB-lite"/>
    </source>
</evidence>
<dbReference type="STRING" id="1156394.T0QAH1"/>
<keyword evidence="1 3" id="KW-0547">Nucleotide-binding</keyword>
<dbReference type="GO" id="GO:0008017">
    <property type="term" value="F:microtubule binding"/>
    <property type="evidence" value="ECO:0007669"/>
    <property type="project" value="InterPro"/>
</dbReference>
<organism evidence="7 8">
    <name type="scientific">Saprolegnia diclina (strain VS20)</name>
    <dbReference type="NCBI Taxonomy" id="1156394"/>
    <lineage>
        <taxon>Eukaryota</taxon>
        <taxon>Sar</taxon>
        <taxon>Stramenopiles</taxon>
        <taxon>Oomycota</taxon>
        <taxon>Saprolegniomycetes</taxon>
        <taxon>Saprolegniales</taxon>
        <taxon>Saprolegniaceae</taxon>
        <taxon>Saprolegnia</taxon>
    </lineage>
</organism>
<reference evidence="7 8" key="1">
    <citation type="submission" date="2012-04" db="EMBL/GenBank/DDBJ databases">
        <title>The Genome Sequence of Saprolegnia declina VS20.</title>
        <authorList>
            <consortium name="The Broad Institute Genome Sequencing Platform"/>
            <person name="Russ C."/>
            <person name="Nusbaum C."/>
            <person name="Tyler B."/>
            <person name="van West P."/>
            <person name="Dieguez-Uribeondo J."/>
            <person name="de Bruijn I."/>
            <person name="Tripathy S."/>
            <person name="Jiang R."/>
            <person name="Young S.K."/>
            <person name="Zeng Q."/>
            <person name="Gargeya S."/>
            <person name="Fitzgerald M."/>
            <person name="Haas B."/>
            <person name="Abouelleil A."/>
            <person name="Alvarado L."/>
            <person name="Arachchi H.M."/>
            <person name="Berlin A."/>
            <person name="Chapman S.B."/>
            <person name="Goldberg J."/>
            <person name="Griggs A."/>
            <person name="Gujja S."/>
            <person name="Hansen M."/>
            <person name="Howarth C."/>
            <person name="Imamovic A."/>
            <person name="Larimer J."/>
            <person name="McCowen C."/>
            <person name="Montmayeur A."/>
            <person name="Murphy C."/>
            <person name="Neiman D."/>
            <person name="Pearson M."/>
            <person name="Priest M."/>
            <person name="Roberts A."/>
            <person name="Saif S."/>
            <person name="Shea T."/>
            <person name="Sisk P."/>
            <person name="Sykes S."/>
            <person name="Wortman J."/>
            <person name="Nusbaum C."/>
            <person name="Birren B."/>
        </authorList>
    </citation>
    <scope>NUCLEOTIDE SEQUENCE [LARGE SCALE GENOMIC DNA]</scope>
    <source>
        <strain evidence="7 8">VS20</strain>
    </source>
</reference>
<dbReference type="Pfam" id="PF00225">
    <property type="entry name" value="Kinesin"/>
    <property type="match status" value="1"/>
</dbReference>
<feature type="region of interest" description="Disordered" evidence="5">
    <location>
        <begin position="702"/>
        <end position="733"/>
    </location>
</feature>
<dbReference type="PROSITE" id="PS50067">
    <property type="entry name" value="KINESIN_MOTOR_2"/>
    <property type="match status" value="1"/>
</dbReference>
<evidence type="ECO:0000256" key="2">
    <source>
        <dbReference type="ARBA" id="ARBA00022840"/>
    </source>
</evidence>
<dbReference type="GO" id="GO:0007018">
    <property type="term" value="P:microtubule-based movement"/>
    <property type="evidence" value="ECO:0007669"/>
    <property type="project" value="InterPro"/>
</dbReference>
<dbReference type="PRINTS" id="PR00380">
    <property type="entry name" value="KINESINHEAVY"/>
</dbReference>
<dbReference type="InParanoid" id="T0QAH1"/>
<feature type="region of interest" description="Disordered" evidence="5">
    <location>
        <begin position="1"/>
        <end position="22"/>
    </location>
</feature>
<dbReference type="SMART" id="SM00129">
    <property type="entry name" value="KISc"/>
    <property type="match status" value="1"/>
</dbReference>
<accession>T0QAH1</accession>
<evidence type="ECO:0000259" key="6">
    <source>
        <dbReference type="PROSITE" id="PS50067"/>
    </source>
</evidence>
<keyword evidence="4" id="KW-0175">Coiled coil</keyword>
<evidence type="ECO:0000313" key="8">
    <source>
        <dbReference type="Proteomes" id="UP000030762"/>
    </source>
</evidence>
<dbReference type="OrthoDB" id="3176171at2759"/>
<evidence type="ECO:0000256" key="1">
    <source>
        <dbReference type="ARBA" id="ARBA00022741"/>
    </source>
</evidence>
<keyword evidence="3" id="KW-0505">Motor protein</keyword>
<dbReference type="GeneID" id="19952529"/>
<dbReference type="InterPro" id="IPR027640">
    <property type="entry name" value="Kinesin-like_fam"/>
</dbReference>
<sequence length="1376" mass="151006">MKAEVRPSLGPAPSSDAPKTTAFQVGKVATDPWKASFQDASISVGAGEKEESYIPVQLARQSLQRVVDDMHEMKARQQEKVQAIMDRYAAIEASTKQHYEAFVLDIKRRALERVQTQKQQYAQLRLETDAERKVATAHIESLEASARDMHDRQVQMLAMYQSERETLLVDQALELGSLKRAYEVEQTRLRELWLAKTATLEQAYRWLHMRSEDDAARCVELEATLMAVTATAKHQQMDQVASAHIDKAIALHVAQVVSDLCWQVALLDRPLGVHQMTATETPRSAIVSPTPRRPSEPKDVICQETQTILDLVQNEASEAQTALVAAKRCEEALRHQLRAAEHTRDVCEAQIVRDVLDQLVLETACAHAAHNTPVVTRIEPTRVSPSPSLPLLRPPASIHIPPEYDHLIACELDMEALRDTAEALKTTTSDLHHKKTAAKQAIKDWLADFEATNHREPSIQDKAQVKDMYIAFKQAEEQYNRSREQLNAQKQLYTAKLAEVETLQSSQTMQTFPHHTLVAHLRAALDDTQRRLDVALHKPVTPALVDRSGRASTPHVPPRTNEAMTALQKRVEELSAQLQVAQANAQLHASASEPNSLGTADVMPATSTTTATDRLVANSSSSEAVQPTSVQAPTGLEQATKEVVHDEAALQAALDDAQHAQADLQHNVDTLYDRIRVLEADAATRATELAAGTWVAYGLAEYDDDSTPDDTTPDDTTAMGDAEASLPEPLLDEPKESPLPACLASVKAAIESGKAAWNKGDKVLCHDVLLRACNDIIDCDLPLSCAESVAAIKQTIAETKTLVPGKAAVALRKQLDAFVVLADAEPIAVPRPQSKTDRLNLMTADAAAASADPSPNPAGTTKILNEYKQKLKAMESKLKADKVKITQLENALAKADAAAALGGKGGKDDDANSRLLNKKLQDAEKKAKTALDEAEKQATRRIASLANELQAATTNVTSLTAKIDELDAQVTELSTKATLLNNVQGEVEKLRQDAEEQALRKKYYNTIEDMKGKIRVYCRCRPMSGSELERGCHSAVKFLDEYTLELETPRGPKSFAYDQVFNPSNTQDQVFEDTKNLLQSALDGYNVCIFAYGQTGSGKTFTMTGTADHPGITPRLIDLMFKSGDALKGNNTITYEAYMLELYNDALIDLFFQLDNHPDKAPKLEIKKNDKGMVVVQNIVVKPCTDTHQTLKLFDHANKKRQVGATKMNAESSRSHSVFTILIENYNKTTKKTSVGKLSLVDLAGSERAGKTGATADRLKEAQAINKSLSALGDVISALSTNEKFIPYRNNKLTQLMQDSLGGNAKTLMFVNISPADYNQEETQTSLSYASRVKLITNNANKNSDSEEVAKLKAIIKQLKAGHDVDLDSIAEGEAM</sequence>
<dbReference type="InterPro" id="IPR019821">
    <property type="entry name" value="Kinesin_motor_CS"/>
</dbReference>
<dbReference type="CDD" id="cd01366">
    <property type="entry name" value="KISc_C_terminal"/>
    <property type="match status" value="1"/>
</dbReference>
<protein>
    <recommendedName>
        <fullName evidence="6">Kinesin motor domain-containing protein</fullName>
    </recommendedName>
</protein>
<dbReference type="Gene3D" id="3.40.850.10">
    <property type="entry name" value="Kinesin motor domain"/>
    <property type="match status" value="1"/>
</dbReference>
<dbReference type="eggNOG" id="KOG0239">
    <property type="taxonomic scope" value="Eukaryota"/>
</dbReference>
<feature type="binding site" evidence="3">
    <location>
        <begin position="1093"/>
        <end position="1100"/>
    </location>
    <ligand>
        <name>ATP</name>
        <dbReference type="ChEBI" id="CHEBI:30616"/>
    </ligand>
</feature>
<evidence type="ECO:0000313" key="7">
    <source>
        <dbReference type="EMBL" id="EQC30485.1"/>
    </source>
</evidence>
<feature type="compositionally biased region" description="Acidic residues" evidence="5">
    <location>
        <begin position="702"/>
        <end position="713"/>
    </location>
</feature>
<dbReference type="VEuPathDB" id="FungiDB:SDRG_11802"/>